<dbReference type="Pfam" id="PF01096">
    <property type="entry name" value="Zn_ribbon_TFIIS"/>
    <property type="match status" value="1"/>
</dbReference>
<name>A0A2A2HG71_9EURY</name>
<keyword evidence="3 9" id="KW-0863">Zinc-finger</keyword>
<feature type="domain" description="TFIIS-type" evidence="11">
    <location>
        <begin position="62"/>
        <end position="102"/>
    </location>
</feature>
<gene>
    <name evidence="12" type="ORF">ASJ82_03615</name>
    <name evidence="13" type="ORF">MSCUN_08170</name>
</gene>
<dbReference type="InterPro" id="IPR006288">
    <property type="entry name" value="TFS"/>
</dbReference>
<dbReference type="RefSeq" id="WP_095607940.1">
    <property type="nucleotide sequence ID" value="NZ_CAUHCB010000004.1"/>
</dbReference>
<feature type="binding site" evidence="8">
    <location>
        <position position="69"/>
    </location>
    <ligand>
        <name>Zn(2+)</name>
        <dbReference type="ChEBI" id="CHEBI:29105"/>
        <label>2</label>
    </ligand>
</feature>
<dbReference type="Proteomes" id="UP000246004">
    <property type="component" value="Unassembled WGS sequence"/>
</dbReference>
<evidence type="ECO:0000256" key="6">
    <source>
        <dbReference type="ARBA" id="ARBA00032962"/>
    </source>
</evidence>
<feature type="binding site" evidence="8">
    <location>
        <position position="23"/>
    </location>
    <ligand>
        <name>Zn(2+)</name>
        <dbReference type="ChEBI" id="CHEBI:29105"/>
        <label>1</label>
    </ligand>
</feature>
<dbReference type="InterPro" id="IPR001529">
    <property type="entry name" value="Zn_ribbon_RPB9"/>
</dbReference>
<dbReference type="InterPro" id="IPR001222">
    <property type="entry name" value="Znf_TFIIS"/>
</dbReference>
<organism evidence="12 14">
    <name type="scientific">Methanosphaera cuniculi</name>
    <dbReference type="NCBI Taxonomy" id="1077256"/>
    <lineage>
        <taxon>Archaea</taxon>
        <taxon>Methanobacteriati</taxon>
        <taxon>Methanobacteriota</taxon>
        <taxon>Methanomada group</taxon>
        <taxon>Methanobacteria</taxon>
        <taxon>Methanobacteriales</taxon>
        <taxon>Methanobacteriaceae</taxon>
        <taxon>Methanosphaera</taxon>
    </lineage>
</organism>
<dbReference type="SUPFAM" id="SSF57783">
    <property type="entry name" value="Zinc beta-ribbon"/>
    <property type="match status" value="1"/>
</dbReference>
<evidence type="ECO:0000313" key="13">
    <source>
        <dbReference type="EMBL" id="PWL08378.1"/>
    </source>
</evidence>
<sequence length="105" mass="12230">MEFCPGCGKVLFPVNGKFICEDCNYEKGVTEESKKQYEVSEKVDKEDTVIVTDSNVKTLPTIKVICPKCGNKVAFWWLQQTRSADESETRFFRCTDCDYTWREYD</sequence>
<dbReference type="PIRSF" id="PIRSF005586">
    <property type="entry name" value="RNApol_RpoM"/>
    <property type="match status" value="1"/>
</dbReference>
<evidence type="ECO:0000256" key="5">
    <source>
        <dbReference type="ARBA" id="ARBA00023015"/>
    </source>
</evidence>
<evidence type="ECO:0000313" key="12">
    <source>
        <dbReference type="EMBL" id="PAV08286.1"/>
    </source>
</evidence>
<proteinExistence type="inferred from homology"/>
<feature type="binding site" evidence="8">
    <location>
        <position position="20"/>
    </location>
    <ligand>
        <name>Zn(2+)</name>
        <dbReference type="ChEBI" id="CHEBI:29105"/>
        <label>1</label>
    </ligand>
</feature>
<dbReference type="CDD" id="cd10511">
    <property type="entry name" value="Zn-ribbon_TFS"/>
    <property type="match status" value="1"/>
</dbReference>
<feature type="binding site" evidence="8">
    <location>
        <position position="94"/>
    </location>
    <ligand>
        <name>Zn(2+)</name>
        <dbReference type="ChEBI" id="CHEBI:29105"/>
        <label>2</label>
    </ligand>
</feature>
<feature type="binding site" evidence="8">
    <location>
        <position position="97"/>
    </location>
    <ligand>
        <name>Zn(2+)</name>
        <dbReference type="ChEBI" id="CHEBI:29105"/>
        <label>2</label>
    </ligand>
</feature>
<dbReference type="InterPro" id="IPR012164">
    <property type="entry name" value="Rpa12/Rpb9/Rpc10/TFS"/>
</dbReference>
<keyword evidence="5" id="KW-0805">Transcription regulation</keyword>
<dbReference type="OrthoDB" id="72957at2157"/>
<keyword evidence="12" id="KW-0240">DNA-directed RNA polymerase</keyword>
<comment type="caution">
    <text evidence="12">The sequence shown here is derived from an EMBL/GenBank/DDBJ whole genome shotgun (WGS) entry which is preliminary data.</text>
</comment>
<keyword evidence="7 10" id="KW-0804">Transcription</keyword>
<evidence type="ECO:0000256" key="3">
    <source>
        <dbReference type="ARBA" id="ARBA00022771"/>
    </source>
</evidence>
<evidence type="ECO:0000256" key="8">
    <source>
        <dbReference type="PIRSR" id="PIRSR005586-1"/>
    </source>
</evidence>
<dbReference type="GO" id="GO:0006351">
    <property type="term" value="P:DNA-templated transcription"/>
    <property type="evidence" value="ECO:0007669"/>
    <property type="project" value="InterPro"/>
</dbReference>
<dbReference type="NCBIfam" id="TIGR01384">
    <property type="entry name" value="TFS_arch"/>
    <property type="match status" value="1"/>
</dbReference>
<evidence type="ECO:0000256" key="1">
    <source>
        <dbReference type="ARBA" id="ARBA00018272"/>
    </source>
</evidence>
<dbReference type="SMART" id="SM00661">
    <property type="entry name" value="RPOL9"/>
    <property type="match status" value="1"/>
</dbReference>
<evidence type="ECO:0000313" key="15">
    <source>
        <dbReference type="Proteomes" id="UP000246004"/>
    </source>
</evidence>
<dbReference type="PANTHER" id="PTHR11239">
    <property type="entry name" value="DNA-DIRECTED RNA POLYMERASE"/>
    <property type="match status" value="1"/>
</dbReference>
<reference evidence="13 15" key="1">
    <citation type="submission" date="2016-04" db="EMBL/GenBank/DDBJ databases">
        <title>Genome sequence of Methanosphaera cuniculi DSM 4103.</title>
        <authorList>
            <person name="Poehlein A."/>
            <person name="Seedorf H."/>
            <person name="Daniel R."/>
        </authorList>
    </citation>
    <scope>NUCLEOTIDE SEQUENCE [LARGE SCALE GENOMIC DNA]</scope>
    <source>
        <strain evidence="13 15">DSM 4103</strain>
    </source>
</reference>
<feature type="binding site" evidence="8">
    <location>
        <position position="66"/>
    </location>
    <ligand>
        <name>Zn(2+)</name>
        <dbReference type="ChEBI" id="CHEBI:29105"/>
        <label>2</label>
    </ligand>
</feature>
<dbReference type="Proteomes" id="UP000217528">
    <property type="component" value="Unassembled WGS sequence"/>
</dbReference>
<evidence type="ECO:0000256" key="10">
    <source>
        <dbReference type="RuleBase" id="RU003474"/>
    </source>
</evidence>
<dbReference type="GO" id="GO:0003899">
    <property type="term" value="F:DNA-directed RNA polymerase activity"/>
    <property type="evidence" value="ECO:0007669"/>
    <property type="project" value="InterPro"/>
</dbReference>
<dbReference type="GO" id="GO:0008270">
    <property type="term" value="F:zinc ion binding"/>
    <property type="evidence" value="ECO:0007669"/>
    <property type="project" value="UniProtKB-KW"/>
</dbReference>
<dbReference type="PROSITE" id="PS00466">
    <property type="entry name" value="ZF_TFIIS_1"/>
    <property type="match status" value="1"/>
</dbReference>
<evidence type="ECO:0000313" key="14">
    <source>
        <dbReference type="Proteomes" id="UP000217528"/>
    </source>
</evidence>
<dbReference type="EMBL" id="LMVN01000001">
    <property type="protein sequence ID" value="PAV08286.1"/>
    <property type="molecule type" value="Genomic_DNA"/>
</dbReference>
<dbReference type="PANTHER" id="PTHR11239:SF12">
    <property type="entry name" value="DNA-DIRECTED RNA POLYMERASE III SUBUNIT RPC10"/>
    <property type="match status" value="1"/>
</dbReference>
<dbReference type="AlphaFoldDB" id="A0A2A2HG71"/>
<dbReference type="GO" id="GO:0000428">
    <property type="term" value="C:DNA-directed RNA polymerase complex"/>
    <property type="evidence" value="ECO:0007669"/>
    <property type="project" value="UniProtKB-KW"/>
</dbReference>
<comment type="similarity">
    <text evidence="7 10">Belongs to the archaeal rpoM/eukaryotic RPA12/RPB9/RPC11 RNA polymerase family.</text>
</comment>
<dbReference type="EMBL" id="LWMS01000020">
    <property type="protein sequence ID" value="PWL08378.1"/>
    <property type="molecule type" value="Genomic_DNA"/>
</dbReference>
<keyword evidence="2 8" id="KW-0479">Metal-binding</keyword>
<dbReference type="Gene3D" id="2.20.25.10">
    <property type="match status" value="1"/>
</dbReference>
<feature type="binding site" evidence="8">
    <location>
        <position position="4"/>
    </location>
    <ligand>
        <name>Zn(2+)</name>
        <dbReference type="ChEBI" id="CHEBI:29105"/>
        <label>1</label>
    </ligand>
</feature>
<keyword evidence="4 8" id="KW-0862">Zinc</keyword>
<dbReference type="SMART" id="SM00440">
    <property type="entry name" value="ZnF_C2C2"/>
    <property type="match status" value="1"/>
</dbReference>
<reference evidence="12 14" key="2">
    <citation type="journal article" date="2017" name="BMC Genomics">
        <title>Genomic analysis of methanogenic archaea reveals a shift towards energy conservation.</title>
        <authorList>
            <person name="Gilmore S.P."/>
            <person name="Henske J.K."/>
            <person name="Sexton J.A."/>
            <person name="Solomon K.V."/>
            <person name="Seppala S."/>
            <person name="Yoo J.I."/>
            <person name="Huyett L.M."/>
            <person name="Pressman A."/>
            <person name="Cogan J.Z."/>
            <person name="Kivenson V."/>
            <person name="Peng X."/>
            <person name="Tan Y."/>
            <person name="Valentine D.L."/>
            <person name="O'Malley M.A."/>
        </authorList>
    </citation>
    <scope>NUCLEOTIDE SEQUENCE [LARGE SCALE GENOMIC DNA]</scope>
    <source>
        <strain evidence="12 14">1R-7</strain>
    </source>
</reference>
<accession>A0A2A2HG71</accession>
<evidence type="ECO:0000256" key="4">
    <source>
        <dbReference type="ARBA" id="ARBA00022833"/>
    </source>
</evidence>
<dbReference type="GO" id="GO:0003676">
    <property type="term" value="F:nucleic acid binding"/>
    <property type="evidence" value="ECO:0007669"/>
    <property type="project" value="InterPro"/>
</dbReference>
<protein>
    <recommendedName>
        <fullName evidence="1">Transcription factor S</fullName>
    </recommendedName>
    <alternativeName>
        <fullName evidence="6">Transcription elongation factor IIS/RNA polymerase subunit homolog</fullName>
    </alternativeName>
</protein>
<feature type="zinc finger region" description="C4-type" evidence="9">
    <location>
        <begin position="4"/>
        <end position="23"/>
    </location>
</feature>
<evidence type="ECO:0000259" key="11">
    <source>
        <dbReference type="PROSITE" id="PS51133"/>
    </source>
</evidence>
<keyword evidence="14" id="KW-1185">Reference proteome</keyword>
<evidence type="ECO:0000256" key="9">
    <source>
        <dbReference type="PIRSR" id="PIRSR005586-2"/>
    </source>
</evidence>
<dbReference type="PROSITE" id="PS51133">
    <property type="entry name" value="ZF_TFIIS_2"/>
    <property type="match status" value="1"/>
</dbReference>
<evidence type="ECO:0000256" key="7">
    <source>
        <dbReference type="PIRNR" id="PIRNR005586"/>
    </source>
</evidence>
<dbReference type="GO" id="GO:0006355">
    <property type="term" value="P:regulation of DNA-templated transcription"/>
    <property type="evidence" value="ECO:0007669"/>
    <property type="project" value="InterPro"/>
</dbReference>
<feature type="binding site" evidence="8">
    <location>
        <position position="7"/>
    </location>
    <ligand>
        <name>Zn(2+)</name>
        <dbReference type="ChEBI" id="CHEBI:29105"/>
        <label>1</label>
    </ligand>
</feature>
<evidence type="ECO:0000256" key="2">
    <source>
        <dbReference type="ARBA" id="ARBA00022723"/>
    </source>
</evidence>